<keyword evidence="1" id="KW-1133">Transmembrane helix</keyword>
<dbReference type="InterPro" id="IPR004158">
    <property type="entry name" value="DUF247_pln"/>
</dbReference>
<dbReference type="PANTHER" id="PTHR31170">
    <property type="entry name" value="BNAC04G53230D PROTEIN"/>
    <property type="match status" value="1"/>
</dbReference>
<keyword evidence="3" id="KW-1185">Reference proteome</keyword>
<protein>
    <submittedName>
        <fullName evidence="2">Uncharacterized protein</fullName>
    </submittedName>
</protein>
<evidence type="ECO:0000313" key="2">
    <source>
        <dbReference type="EMBL" id="KAJ3709156.1"/>
    </source>
</evidence>
<comment type="caution">
    <text evidence="2">The sequence shown here is derived from an EMBL/GenBank/DDBJ whole genome shotgun (WGS) entry which is preliminary data.</text>
</comment>
<reference evidence="2 3" key="1">
    <citation type="journal article" date="2022" name="Cell">
        <title>Repeat-based holocentromeres influence genome architecture and karyotype evolution.</title>
        <authorList>
            <person name="Hofstatter P.G."/>
            <person name="Thangavel G."/>
            <person name="Lux T."/>
            <person name="Neumann P."/>
            <person name="Vondrak T."/>
            <person name="Novak P."/>
            <person name="Zhang M."/>
            <person name="Costa L."/>
            <person name="Castellani M."/>
            <person name="Scott A."/>
            <person name="Toegelov H."/>
            <person name="Fuchs J."/>
            <person name="Mata-Sucre Y."/>
            <person name="Dias Y."/>
            <person name="Vanzela A.L.L."/>
            <person name="Huettel B."/>
            <person name="Almeida C.C.S."/>
            <person name="Simkova H."/>
            <person name="Souza G."/>
            <person name="Pedrosa-Harand A."/>
            <person name="Macas J."/>
            <person name="Mayer K.F.X."/>
            <person name="Houben A."/>
            <person name="Marques A."/>
        </authorList>
    </citation>
    <scope>NUCLEOTIDE SEQUENCE [LARGE SCALE GENOMIC DNA]</scope>
    <source>
        <strain evidence="2">RhyTen1mFocal</strain>
    </source>
</reference>
<dbReference type="Proteomes" id="UP001210211">
    <property type="component" value="Unassembled WGS sequence"/>
</dbReference>
<keyword evidence="1" id="KW-0472">Membrane</keyword>
<name>A0AAD6A3P7_9POAL</name>
<dbReference type="Pfam" id="PF03140">
    <property type="entry name" value="DUF247"/>
    <property type="match status" value="1"/>
</dbReference>
<dbReference type="EMBL" id="JAMRDG010000001">
    <property type="protein sequence ID" value="KAJ3709156.1"/>
    <property type="molecule type" value="Genomic_DNA"/>
</dbReference>
<dbReference type="PANTHER" id="PTHR31170:SF18">
    <property type="entry name" value="(WILD MALAYSIAN BANANA) HYPOTHETICAL PROTEIN"/>
    <property type="match status" value="1"/>
</dbReference>
<organism evidence="2 3">
    <name type="scientific">Rhynchospora tenuis</name>
    <dbReference type="NCBI Taxonomy" id="198213"/>
    <lineage>
        <taxon>Eukaryota</taxon>
        <taxon>Viridiplantae</taxon>
        <taxon>Streptophyta</taxon>
        <taxon>Embryophyta</taxon>
        <taxon>Tracheophyta</taxon>
        <taxon>Spermatophyta</taxon>
        <taxon>Magnoliopsida</taxon>
        <taxon>Liliopsida</taxon>
        <taxon>Poales</taxon>
        <taxon>Cyperaceae</taxon>
        <taxon>Cyperoideae</taxon>
        <taxon>Rhynchosporeae</taxon>
        <taxon>Rhynchospora</taxon>
    </lineage>
</organism>
<sequence length="425" mass="49925">MLQNIRKRTISNKTIAISRIPSFIRDDHKDFYEPQMVSIGPYHRNEERFYEMEGHKHQYLHDFLERNAQVNAKAYIGAVRSVMSDARDYYHEPKHLSDDKFVQMLLLDGCFILELVLKLGDENHDHRCLPWARWDFMTILSDLLLIENQIPFEVLEKLYAAFKSPDGYKSPVDPDLKSLVVNNLFVKYFGDNLQASRVQLLDGQVRHLLHLYHELSLPNPERRKGCCKESSQLAQKQKNHRLPLVIPSATQLLEFGFELRNTINNCDAALKHSTIRIPRLIIDSTRQTLLMNLLAFEHGLANTKCRWTGLMVMMNCLVKNKNDLEILQRSGIVLNLLPSEDEMIKFFSQLSKQVASDFRDHYFWDLFEQVNLSCEAYFRQKRARLMHEYFNNRWAVISFVSSIVAIFLSTVQTLVSVYTYRRRFN</sequence>
<evidence type="ECO:0000256" key="1">
    <source>
        <dbReference type="SAM" id="Phobius"/>
    </source>
</evidence>
<accession>A0AAD6A3P7</accession>
<evidence type="ECO:0000313" key="3">
    <source>
        <dbReference type="Proteomes" id="UP001210211"/>
    </source>
</evidence>
<gene>
    <name evidence="2" type="ORF">LUZ61_012861</name>
</gene>
<feature type="transmembrane region" description="Helical" evidence="1">
    <location>
        <begin position="394"/>
        <end position="420"/>
    </location>
</feature>
<dbReference type="AlphaFoldDB" id="A0AAD6A3P7"/>
<proteinExistence type="predicted"/>
<keyword evidence="1" id="KW-0812">Transmembrane</keyword>